<dbReference type="Proteomes" id="UP000229438">
    <property type="component" value="Unassembled WGS sequence"/>
</dbReference>
<organism evidence="3 4">
    <name type="scientific">candidate division WWE3 bacterium CG_4_8_14_3_um_filter_42_11</name>
    <dbReference type="NCBI Taxonomy" id="1975076"/>
    <lineage>
        <taxon>Bacteria</taxon>
        <taxon>Katanobacteria</taxon>
    </lineage>
</organism>
<dbReference type="PROSITE" id="PS51782">
    <property type="entry name" value="LYSM"/>
    <property type="match status" value="2"/>
</dbReference>
<dbReference type="Gene3D" id="3.10.350.10">
    <property type="entry name" value="LysM domain"/>
    <property type="match status" value="2"/>
</dbReference>
<dbReference type="EMBL" id="PFQS01000118">
    <property type="protein sequence ID" value="PJC68182.1"/>
    <property type="molecule type" value="Genomic_DNA"/>
</dbReference>
<dbReference type="InterPro" id="IPR018392">
    <property type="entry name" value="LysM"/>
</dbReference>
<dbReference type="AlphaFoldDB" id="A0A2M8G5X1"/>
<dbReference type="InterPro" id="IPR036779">
    <property type="entry name" value="LysM_dom_sf"/>
</dbReference>
<gene>
    <name evidence="3" type="ORF">CO015_05010</name>
</gene>
<dbReference type="SUPFAM" id="SSF54106">
    <property type="entry name" value="LysM domain"/>
    <property type="match status" value="1"/>
</dbReference>
<dbReference type="SMART" id="SM00257">
    <property type="entry name" value="LysM"/>
    <property type="match status" value="2"/>
</dbReference>
<evidence type="ECO:0000256" key="1">
    <source>
        <dbReference type="SAM" id="Phobius"/>
    </source>
</evidence>
<proteinExistence type="predicted"/>
<evidence type="ECO:0000259" key="2">
    <source>
        <dbReference type="PROSITE" id="PS51782"/>
    </source>
</evidence>
<evidence type="ECO:0000313" key="3">
    <source>
        <dbReference type="EMBL" id="PJC68182.1"/>
    </source>
</evidence>
<sequence length="231" mass="25904">MAQSNNLISKIKEELWDNPRNRSGFLAAVILILTIVFLVFNYFEKTGDKNLFPADEEKITQDLNQENQSDTGEVLSDLTINREENSLENNYSTYTVIEGDSLWSIAKKELNDPYRWKEIADLNQIVPTMGGLYVVNPGDSLKIPQQAAAEHVAVTEQNDENQAEPELAETGIGNSPIIYSVHQGDTLWEIAQQIYGRGDLWHLIDEANTLGRLPNGNPLIHGGNQLICPRL</sequence>
<reference evidence="4" key="1">
    <citation type="submission" date="2017-09" db="EMBL/GenBank/DDBJ databases">
        <title>Depth-based differentiation of microbial function through sediment-hosted aquifers and enrichment of novel symbionts in the deep terrestrial subsurface.</title>
        <authorList>
            <person name="Probst A.J."/>
            <person name="Ladd B."/>
            <person name="Jarett J.K."/>
            <person name="Geller-Mcgrath D.E."/>
            <person name="Sieber C.M.K."/>
            <person name="Emerson J.B."/>
            <person name="Anantharaman K."/>
            <person name="Thomas B.C."/>
            <person name="Malmstrom R."/>
            <person name="Stieglmeier M."/>
            <person name="Klingl A."/>
            <person name="Woyke T."/>
            <person name="Ryan C.M."/>
            <person name="Banfield J.F."/>
        </authorList>
    </citation>
    <scope>NUCLEOTIDE SEQUENCE [LARGE SCALE GENOMIC DNA]</scope>
</reference>
<keyword evidence="1" id="KW-0812">Transmembrane</keyword>
<keyword evidence="1" id="KW-0472">Membrane</keyword>
<comment type="caution">
    <text evidence="3">The sequence shown here is derived from an EMBL/GenBank/DDBJ whole genome shotgun (WGS) entry which is preliminary data.</text>
</comment>
<feature type="transmembrane region" description="Helical" evidence="1">
    <location>
        <begin position="24"/>
        <end position="43"/>
    </location>
</feature>
<keyword evidence="1" id="KW-1133">Transmembrane helix</keyword>
<feature type="domain" description="LysM" evidence="2">
    <location>
        <begin position="92"/>
        <end position="143"/>
    </location>
</feature>
<dbReference type="Pfam" id="PF01476">
    <property type="entry name" value="LysM"/>
    <property type="match status" value="2"/>
</dbReference>
<evidence type="ECO:0000313" key="4">
    <source>
        <dbReference type="Proteomes" id="UP000229438"/>
    </source>
</evidence>
<dbReference type="PANTHER" id="PTHR34700:SF4">
    <property type="entry name" value="PHAGE-LIKE ELEMENT PBSX PROTEIN XKDP"/>
    <property type="match status" value="1"/>
</dbReference>
<protein>
    <recommendedName>
        <fullName evidence="2">LysM domain-containing protein</fullName>
    </recommendedName>
</protein>
<name>A0A2M8G5X1_UNCKA</name>
<accession>A0A2M8G5X1</accession>
<dbReference type="PANTHER" id="PTHR34700">
    <property type="entry name" value="POTASSIUM BINDING PROTEIN KBP"/>
    <property type="match status" value="1"/>
</dbReference>
<dbReference type="InterPro" id="IPR052196">
    <property type="entry name" value="Bact_Kbp"/>
</dbReference>
<feature type="domain" description="LysM" evidence="2">
    <location>
        <begin position="177"/>
        <end position="228"/>
    </location>
</feature>
<dbReference type="CDD" id="cd00118">
    <property type="entry name" value="LysM"/>
    <property type="match status" value="1"/>
</dbReference>